<dbReference type="EMBL" id="LHXX01000056">
    <property type="protein sequence ID" value="KXB01288.1"/>
    <property type="molecule type" value="Genomic_DNA"/>
</dbReference>
<keyword evidence="2" id="KW-1185">Reference proteome</keyword>
<evidence type="ECO:0000313" key="1">
    <source>
        <dbReference type="EMBL" id="KXB01288.1"/>
    </source>
</evidence>
<comment type="caution">
    <text evidence="1">The sequence shown here is derived from an EMBL/GenBank/DDBJ whole genome shotgun (WGS) entry which is preliminary data.</text>
</comment>
<accession>A0A133V4B0</accession>
<sequence length="64" mass="7522">MFHSPTEEIRTPISTRTLIQFEENERIYGKKLAIEMMANKFDSEERRAVKEVLELHLRGNESGN</sequence>
<name>A0A133V4B0_9EURY</name>
<proteinExistence type="predicted"/>
<organism evidence="1 2">
    <name type="scientific">candidate division MSBL1 archaeon SCGC-AAA261D19</name>
    <dbReference type="NCBI Taxonomy" id="1698273"/>
    <lineage>
        <taxon>Archaea</taxon>
        <taxon>Methanobacteriati</taxon>
        <taxon>Methanobacteriota</taxon>
        <taxon>candidate division MSBL1</taxon>
    </lineage>
</organism>
<evidence type="ECO:0000313" key="2">
    <source>
        <dbReference type="Proteomes" id="UP000070400"/>
    </source>
</evidence>
<dbReference type="AlphaFoldDB" id="A0A133V4B0"/>
<protein>
    <submittedName>
        <fullName evidence="1">Uncharacterized protein</fullName>
    </submittedName>
</protein>
<dbReference type="Proteomes" id="UP000070400">
    <property type="component" value="Unassembled WGS sequence"/>
</dbReference>
<reference evidence="1 2" key="1">
    <citation type="journal article" date="2016" name="Sci. Rep.">
        <title>Metabolic traits of an uncultured archaeal lineage -MSBL1- from brine pools of the Red Sea.</title>
        <authorList>
            <person name="Mwirichia R."/>
            <person name="Alam I."/>
            <person name="Rashid M."/>
            <person name="Vinu M."/>
            <person name="Ba-Alawi W."/>
            <person name="Anthony Kamau A."/>
            <person name="Kamanda Ngugi D."/>
            <person name="Goker M."/>
            <person name="Klenk H.P."/>
            <person name="Bajic V."/>
            <person name="Stingl U."/>
        </authorList>
    </citation>
    <scope>NUCLEOTIDE SEQUENCE [LARGE SCALE GENOMIC DNA]</scope>
    <source>
        <strain evidence="1">SCGC-AAA261D19</strain>
    </source>
</reference>
<gene>
    <name evidence="1" type="ORF">AKJ43_03500</name>
</gene>